<dbReference type="EMBL" id="VLNT01000006">
    <property type="protein sequence ID" value="TSD63176.1"/>
    <property type="molecule type" value="Genomic_DNA"/>
</dbReference>
<evidence type="ECO:0000313" key="4">
    <source>
        <dbReference type="Proteomes" id="UP000316988"/>
    </source>
</evidence>
<protein>
    <submittedName>
        <fullName evidence="3">Uncharacterized protein</fullName>
    </submittedName>
</protein>
<keyword evidence="2" id="KW-1133">Transmembrane helix</keyword>
<dbReference type="AlphaFoldDB" id="A0A554SA11"/>
<dbReference type="RefSeq" id="WP_143913230.1">
    <property type="nucleotide sequence ID" value="NZ_VLNT01000006.1"/>
</dbReference>
<gene>
    <name evidence="3" type="ORF">FNM00_09675</name>
</gene>
<dbReference type="Proteomes" id="UP000316988">
    <property type="component" value="Unassembled WGS sequence"/>
</dbReference>
<dbReference type="OrthoDB" id="9967951at2"/>
<evidence type="ECO:0000256" key="2">
    <source>
        <dbReference type="SAM" id="Phobius"/>
    </source>
</evidence>
<sequence>MRHNRPAVWGIIASCAAILVALLGATALTQSGAPTRSTSGTAASVATGDRTATTSRATLPQATVADDHAPAMTDHLPLAVLTAVVLLMVTTALLSRGEHSAEVARRVRARAGRAPPAFC</sequence>
<organism evidence="3 4">
    <name type="scientific">Aeromicrobium piscarium</name>
    <dbReference type="NCBI Taxonomy" id="2590901"/>
    <lineage>
        <taxon>Bacteria</taxon>
        <taxon>Bacillati</taxon>
        <taxon>Actinomycetota</taxon>
        <taxon>Actinomycetes</taxon>
        <taxon>Propionibacteriales</taxon>
        <taxon>Nocardioidaceae</taxon>
        <taxon>Aeromicrobium</taxon>
    </lineage>
</organism>
<keyword evidence="2" id="KW-0472">Membrane</keyword>
<comment type="caution">
    <text evidence="3">The sequence shown here is derived from an EMBL/GenBank/DDBJ whole genome shotgun (WGS) entry which is preliminary data.</text>
</comment>
<name>A0A554SA11_9ACTN</name>
<reference evidence="3 4" key="1">
    <citation type="submission" date="2019-07" db="EMBL/GenBank/DDBJ databases">
        <authorList>
            <person name="Zhao L.H."/>
        </authorList>
    </citation>
    <scope>NUCLEOTIDE SEQUENCE [LARGE SCALE GENOMIC DNA]</scope>
    <source>
        <strain evidence="3 4">Co35</strain>
    </source>
</reference>
<keyword evidence="2" id="KW-0812">Transmembrane</keyword>
<evidence type="ECO:0000256" key="1">
    <source>
        <dbReference type="SAM" id="MobiDB-lite"/>
    </source>
</evidence>
<proteinExistence type="predicted"/>
<keyword evidence="4" id="KW-1185">Reference proteome</keyword>
<feature type="transmembrane region" description="Helical" evidence="2">
    <location>
        <begin position="7"/>
        <end position="28"/>
    </location>
</feature>
<accession>A0A554SA11</accession>
<evidence type="ECO:0000313" key="3">
    <source>
        <dbReference type="EMBL" id="TSD63176.1"/>
    </source>
</evidence>
<feature type="transmembrane region" description="Helical" evidence="2">
    <location>
        <begin position="76"/>
        <end position="95"/>
    </location>
</feature>
<feature type="region of interest" description="Disordered" evidence="1">
    <location>
        <begin position="31"/>
        <end position="53"/>
    </location>
</feature>